<organism evidence="2 3">
    <name type="scientific">Chelativorans salis</name>
    <dbReference type="NCBI Taxonomy" id="2978478"/>
    <lineage>
        <taxon>Bacteria</taxon>
        <taxon>Pseudomonadati</taxon>
        <taxon>Pseudomonadota</taxon>
        <taxon>Alphaproteobacteria</taxon>
        <taxon>Hyphomicrobiales</taxon>
        <taxon>Phyllobacteriaceae</taxon>
        <taxon>Chelativorans</taxon>
    </lineage>
</organism>
<dbReference type="Proteomes" id="UP001320831">
    <property type="component" value="Unassembled WGS sequence"/>
</dbReference>
<accession>A0ABT2LIF2</accession>
<sequence>MNTDARTPADIERDLEQERDQLVSAVEALQERFSIEGVARQLAEQVTRHGGEFGNSALRSAKSNPMALALTGLGLAWMMFSDTRRDQGEKHASSAKNDAMATSPGVGTTPKRWDRLHSDASWFGQRTRESAEDLRNRLYEGTEQLSDTAKKRVVEAREAAYRAQRDLEQTAGRGSKAIKDFYLEQPIVSGALAVALGAVIGAALPRTSAEDSTIGESSDRLFEEAERIFSEELNRAAKAANSASRRSGAAGKRTTANRSSVRSSKEQ</sequence>
<feature type="compositionally biased region" description="Low complexity" evidence="1">
    <location>
        <begin position="236"/>
        <end position="253"/>
    </location>
</feature>
<comment type="caution">
    <text evidence="2">The sequence shown here is derived from an EMBL/GenBank/DDBJ whole genome shotgun (WGS) entry which is preliminary data.</text>
</comment>
<keyword evidence="3" id="KW-1185">Reference proteome</keyword>
<reference evidence="2 3" key="1">
    <citation type="submission" date="2022-09" db="EMBL/GenBank/DDBJ databases">
        <title>Chelativorans salina sp. nov., a novel slightly halophilic bacterium isolated from a saline lake sediment enrichment.</title>
        <authorList>
            <person name="Gao L."/>
            <person name="Fang B.-Z."/>
            <person name="Li W.-J."/>
        </authorList>
    </citation>
    <scope>NUCLEOTIDE SEQUENCE [LARGE SCALE GENOMIC DNA]</scope>
    <source>
        <strain evidence="2 3">EGI FJ00035</strain>
    </source>
</reference>
<proteinExistence type="predicted"/>
<gene>
    <name evidence="2" type="ORF">N5A92_03500</name>
</gene>
<feature type="compositionally biased region" description="Polar residues" evidence="1">
    <location>
        <begin position="254"/>
        <end position="267"/>
    </location>
</feature>
<feature type="region of interest" description="Disordered" evidence="1">
    <location>
        <begin position="236"/>
        <end position="267"/>
    </location>
</feature>
<dbReference type="EMBL" id="JAOCZP010000001">
    <property type="protein sequence ID" value="MCT7374094.1"/>
    <property type="molecule type" value="Genomic_DNA"/>
</dbReference>
<dbReference type="Pfam" id="PF12277">
    <property type="entry name" value="DUF3618"/>
    <property type="match status" value="1"/>
</dbReference>
<dbReference type="RefSeq" id="WP_260900447.1">
    <property type="nucleotide sequence ID" value="NZ_JAOCZP010000001.1"/>
</dbReference>
<evidence type="ECO:0000313" key="2">
    <source>
        <dbReference type="EMBL" id="MCT7374094.1"/>
    </source>
</evidence>
<evidence type="ECO:0000256" key="1">
    <source>
        <dbReference type="SAM" id="MobiDB-lite"/>
    </source>
</evidence>
<dbReference type="InterPro" id="IPR022062">
    <property type="entry name" value="DUF3618"/>
</dbReference>
<name>A0ABT2LIF2_9HYPH</name>
<evidence type="ECO:0000313" key="3">
    <source>
        <dbReference type="Proteomes" id="UP001320831"/>
    </source>
</evidence>
<feature type="region of interest" description="Disordered" evidence="1">
    <location>
        <begin position="86"/>
        <end position="113"/>
    </location>
</feature>
<protein>
    <submittedName>
        <fullName evidence="2">DUF3618 domain-containing protein</fullName>
    </submittedName>
</protein>